<evidence type="ECO:0000313" key="2">
    <source>
        <dbReference type="Proteomes" id="UP001056120"/>
    </source>
</evidence>
<name>A0ACB9IJQ1_9ASTR</name>
<comment type="caution">
    <text evidence="1">The sequence shown here is derived from an EMBL/GenBank/DDBJ whole genome shotgun (WGS) entry which is preliminary data.</text>
</comment>
<evidence type="ECO:0000313" key="1">
    <source>
        <dbReference type="EMBL" id="KAI3808508.1"/>
    </source>
</evidence>
<dbReference type="EMBL" id="CM042025">
    <property type="protein sequence ID" value="KAI3808508.1"/>
    <property type="molecule type" value="Genomic_DNA"/>
</dbReference>
<organism evidence="1 2">
    <name type="scientific">Smallanthus sonchifolius</name>
    <dbReference type="NCBI Taxonomy" id="185202"/>
    <lineage>
        <taxon>Eukaryota</taxon>
        <taxon>Viridiplantae</taxon>
        <taxon>Streptophyta</taxon>
        <taxon>Embryophyta</taxon>
        <taxon>Tracheophyta</taxon>
        <taxon>Spermatophyta</taxon>
        <taxon>Magnoliopsida</taxon>
        <taxon>eudicotyledons</taxon>
        <taxon>Gunneridae</taxon>
        <taxon>Pentapetalae</taxon>
        <taxon>asterids</taxon>
        <taxon>campanulids</taxon>
        <taxon>Asterales</taxon>
        <taxon>Asteraceae</taxon>
        <taxon>Asteroideae</taxon>
        <taxon>Heliantheae alliance</taxon>
        <taxon>Millerieae</taxon>
        <taxon>Smallanthus</taxon>
    </lineage>
</organism>
<dbReference type="Proteomes" id="UP001056120">
    <property type="component" value="Linkage Group LG08"/>
</dbReference>
<reference evidence="1 2" key="2">
    <citation type="journal article" date="2022" name="Mol. Ecol. Resour.">
        <title>The genomes of chicory, endive, great burdock and yacon provide insights into Asteraceae paleo-polyploidization history and plant inulin production.</title>
        <authorList>
            <person name="Fan W."/>
            <person name="Wang S."/>
            <person name="Wang H."/>
            <person name="Wang A."/>
            <person name="Jiang F."/>
            <person name="Liu H."/>
            <person name="Zhao H."/>
            <person name="Xu D."/>
            <person name="Zhang Y."/>
        </authorList>
    </citation>
    <scope>NUCLEOTIDE SEQUENCE [LARGE SCALE GENOMIC DNA]</scope>
    <source>
        <strain evidence="2">cv. Yunnan</strain>
        <tissue evidence="1">Leaves</tissue>
    </source>
</reference>
<accession>A0ACB9IJQ1</accession>
<sequence length="114" mass="12585">MFRPITHDLDTLETARPPFSFSVPLPDVGPLASSIASVDDPKAPTFASLVDHPKTTRSWNGSLRPHQLLNLSAKSEIHKHFAIHGCMCNKTNEGKYMIEQKGENDGTPFLTAEE</sequence>
<proteinExistence type="predicted"/>
<reference evidence="2" key="1">
    <citation type="journal article" date="2022" name="Mol. Ecol. Resour.">
        <title>The genomes of chicory, endive, great burdock and yacon provide insights into Asteraceae palaeo-polyploidization history and plant inulin production.</title>
        <authorList>
            <person name="Fan W."/>
            <person name="Wang S."/>
            <person name="Wang H."/>
            <person name="Wang A."/>
            <person name="Jiang F."/>
            <person name="Liu H."/>
            <person name="Zhao H."/>
            <person name="Xu D."/>
            <person name="Zhang Y."/>
        </authorList>
    </citation>
    <scope>NUCLEOTIDE SEQUENCE [LARGE SCALE GENOMIC DNA]</scope>
    <source>
        <strain evidence="2">cv. Yunnan</strain>
    </source>
</reference>
<keyword evidence="2" id="KW-1185">Reference proteome</keyword>
<gene>
    <name evidence="1" type="ORF">L1987_24459</name>
</gene>
<protein>
    <submittedName>
        <fullName evidence="1">Uncharacterized protein</fullName>
    </submittedName>
</protein>